<dbReference type="GO" id="GO:0031347">
    <property type="term" value="P:regulation of defense response"/>
    <property type="evidence" value="ECO:0007669"/>
    <property type="project" value="UniProtKB-UniRule"/>
</dbReference>
<organism evidence="5 6">
    <name type="scientific">Flemingia macrophylla</name>
    <dbReference type="NCBI Taxonomy" id="520843"/>
    <lineage>
        <taxon>Eukaryota</taxon>
        <taxon>Viridiplantae</taxon>
        <taxon>Streptophyta</taxon>
        <taxon>Embryophyta</taxon>
        <taxon>Tracheophyta</taxon>
        <taxon>Spermatophyta</taxon>
        <taxon>Magnoliopsida</taxon>
        <taxon>eudicotyledons</taxon>
        <taxon>Gunneridae</taxon>
        <taxon>Pentapetalae</taxon>
        <taxon>rosids</taxon>
        <taxon>fabids</taxon>
        <taxon>Fabales</taxon>
        <taxon>Fabaceae</taxon>
        <taxon>Papilionoideae</taxon>
        <taxon>50 kb inversion clade</taxon>
        <taxon>NPAAA clade</taxon>
        <taxon>indigoferoid/millettioid clade</taxon>
        <taxon>Phaseoleae</taxon>
        <taxon>Flemingia</taxon>
    </lineage>
</organism>
<dbReference type="Pfam" id="PF09425">
    <property type="entry name" value="Jas_motif"/>
    <property type="match status" value="1"/>
</dbReference>
<gene>
    <name evidence="5" type="ORF">Fmac_001740</name>
</gene>
<dbReference type="PROSITE" id="PS51320">
    <property type="entry name" value="TIFY"/>
    <property type="match status" value="1"/>
</dbReference>
<protein>
    <recommendedName>
        <fullName evidence="2">Protein TIFY</fullName>
    </recommendedName>
    <alternativeName>
        <fullName evidence="2">Jasmonate ZIM domain-containing protein</fullName>
    </alternativeName>
</protein>
<feature type="region of interest" description="Disordered" evidence="3">
    <location>
        <begin position="263"/>
        <end position="286"/>
    </location>
</feature>
<comment type="subcellular location">
    <subcellularLocation>
        <location evidence="2">Nucleus</location>
    </subcellularLocation>
</comment>
<feature type="compositionally biased region" description="Low complexity" evidence="3">
    <location>
        <begin position="263"/>
        <end position="272"/>
    </location>
</feature>
<reference evidence="5 6" key="1">
    <citation type="submission" date="2024-08" db="EMBL/GenBank/DDBJ databases">
        <title>Insights into the chromosomal genome structure of Flemingia macrophylla.</title>
        <authorList>
            <person name="Ding Y."/>
            <person name="Zhao Y."/>
            <person name="Bi W."/>
            <person name="Wu M."/>
            <person name="Zhao G."/>
            <person name="Gong Y."/>
            <person name="Li W."/>
            <person name="Zhang P."/>
        </authorList>
    </citation>
    <scope>NUCLEOTIDE SEQUENCE [LARGE SCALE GENOMIC DNA]</scope>
    <source>
        <strain evidence="5">DYQJB</strain>
        <tissue evidence="5">Leaf</tissue>
    </source>
</reference>
<comment type="function">
    <text evidence="2">Repressor of jasmonate responses.</text>
</comment>
<evidence type="ECO:0000256" key="2">
    <source>
        <dbReference type="RuleBase" id="RU369065"/>
    </source>
</evidence>
<feature type="compositionally biased region" description="Polar residues" evidence="3">
    <location>
        <begin position="273"/>
        <end position="286"/>
    </location>
</feature>
<comment type="caution">
    <text evidence="5">The sequence shown here is derived from an EMBL/GenBank/DDBJ whole genome shotgun (WGS) entry which is preliminary data.</text>
</comment>
<evidence type="ECO:0000313" key="5">
    <source>
        <dbReference type="EMBL" id="KAL2347740.1"/>
    </source>
</evidence>
<evidence type="ECO:0000256" key="1">
    <source>
        <dbReference type="ARBA" id="ARBA00008614"/>
    </source>
</evidence>
<comment type="domain">
    <text evidence="2">The jas domain is required for interaction with COI1.</text>
</comment>
<dbReference type="PANTHER" id="PTHR33077:SF90">
    <property type="entry name" value="PROTEIN TIFY 7"/>
    <property type="match status" value="1"/>
</dbReference>
<keyword evidence="6" id="KW-1185">Reference proteome</keyword>
<accession>A0ABD1NI00</accession>
<evidence type="ECO:0000313" key="6">
    <source>
        <dbReference type="Proteomes" id="UP001603857"/>
    </source>
</evidence>
<keyword evidence="2" id="KW-0539">Nucleus</keyword>
<sequence length="375" mass="39625">MERDFLGLSSKESLPSVKDEMNSDINGYKDSGFTNGAVVKWPFLNKVSIHPHLMMSFSAPQDDKAIVMLSDSVTKMRFADEPQKSFNHDGQGGVHFSLTPYTVQHDVNSVNRPYDVKMFSVPNHANSVSMGHHSLKNHFATVGQNMSGAALKQPLLSGIPVTVPHAVHSGLPIVCPVAGLTETCVKPSASAPKLTIFYAGTVNVFDDISPEKARAIMLLAGNGLSAASNMTHTPPNNLVPSLQLAVGDGVAVSPPINMPPCSSLSSSLSVSSHTGEQSGSGSSSIDEFLASKTSGCATASVNKVETPKVVNATTMLPSAVPQARKASLARFLEKRKERVTNAVPYNLNKNVALQNTMVSDNTANAGTDALSNKQG</sequence>
<dbReference type="EMBL" id="JBGMDY010000001">
    <property type="protein sequence ID" value="KAL2347740.1"/>
    <property type="molecule type" value="Genomic_DNA"/>
</dbReference>
<dbReference type="GO" id="GO:0005634">
    <property type="term" value="C:nucleus"/>
    <property type="evidence" value="ECO:0007669"/>
    <property type="project" value="UniProtKB-SubCell"/>
</dbReference>
<dbReference type="InterPro" id="IPR018467">
    <property type="entry name" value="CCT_CS"/>
</dbReference>
<dbReference type="AlphaFoldDB" id="A0ABD1NI00"/>
<dbReference type="SMART" id="SM00979">
    <property type="entry name" value="TIFY"/>
    <property type="match status" value="1"/>
</dbReference>
<proteinExistence type="inferred from homology"/>
<dbReference type="Pfam" id="PF06200">
    <property type="entry name" value="tify"/>
    <property type="match status" value="1"/>
</dbReference>
<dbReference type="GO" id="GO:0009611">
    <property type="term" value="P:response to wounding"/>
    <property type="evidence" value="ECO:0007669"/>
    <property type="project" value="UniProtKB-UniRule"/>
</dbReference>
<dbReference type="Proteomes" id="UP001603857">
    <property type="component" value="Unassembled WGS sequence"/>
</dbReference>
<dbReference type="PANTHER" id="PTHR33077">
    <property type="entry name" value="PROTEIN TIFY 4A-RELATED-RELATED"/>
    <property type="match status" value="1"/>
</dbReference>
<keyword evidence="2" id="KW-1184">Jasmonic acid signaling pathway</keyword>
<dbReference type="InterPro" id="IPR010399">
    <property type="entry name" value="Tify_dom"/>
</dbReference>
<comment type="similarity">
    <text evidence="1 2">Belongs to the TIFY/JAZ family.</text>
</comment>
<evidence type="ECO:0000259" key="4">
    <source>
        <dbReference type="PROSITE" id="PS51320"/>
    </source>
</evidence>
<dbReference type="InterPro" id="IPR040390">
    <property type="entry name" value="TIFY/JAZ"/>
</dbReference>
<dbReference type="GO" id="GO:2000022">
    <property type="term" value="P:regulation of jasmonic acid mediated signaling pathway"/>
    <property type="evidence" value="ECO:0007669"/>
    <property type="project" value="UniProtKB-UniRule"/>
</dbReference>
<feature type="domain" description="Tify" evidence="4">
    <location>
        <begin position="187"/>
        <end position="222"/>
    </location>
</feature>
<name>A0ABD1NI00_9FABA</name>
<evidence type="ECO:0000256" key="3">
    <source>
        <dbReference type="SAM" id="MobiDB-lite"/>
    </source>
</evidence>